<keyword evidence="1" id="KW-0808">Transferase</keyword>
<dbReference type="InterPro" id="IPR029063">
    <property type="entry name" value="SAM-dependent_MTases_sf"/>
</dbReference>
<feature type="binding site" evidence="1">
    <location>
        <begin position="147"/>
        <end position="148"/>
    </location>
    <ligand>
        <name>S-adenosyl-L-methionine</name>
        <dbReference type="ChEBI" id="CHEBI:59789"/>
    </ligand>
</feature>
<feature type="active site" description="Proton acceptor" evidence="1">
    <location>
        <position position="168"/>
    </location>
</feature>
<dbReference type="AlphaFoldDB" id="A0AA49IYY7"/>
<gene>
    <name evidence="1 2" type="primary">rlmJ</name>
    <name evidence="2" type="ORF">OHM77_03810</name>
</gene>
<dbReference type="SUPFAM" id="SSF53335">
    <property type="entry name" value="S-adenosyl-L-methionine-dependent methyltransferases"/>
    <property type="match status" value="1"/>
</dbReference>
<dbReference type="GO" id="GO:0005829">
    <property type="term" value="C:cytosol"/>
    <property type="evidence" value="ECO:0007669"/>
    <property type="project" value="TreeGrafter"/>
</dbReference>
<evidence type="ECO:0000256" key="1">
    <source>
        <dbReference type="HAMAP-Rule" id="MF_00934"/>
    </source>
</evidence>
<feature type="binding site" evidence="1">
    <location>
        <position position="42"/>
    </location>
    <ligand>
        <name>S-adenosyl-L-methionine</name>
        <dbReference type="ChEBI" id="CHEBI:59789"/>
    </ligand>
</feature>
<keyword evidence="1" id="KW-0694">RNA-binding</keyword>
<dbReference type="GO" id="GO:0036307">
    <property type="term" value="F:23S rRNA (adenine(2030)-N(6))-methyltransferase activity"/>
    <property type="evidence" value="ECO:0007669"/>
    <property type="project" value="UniProtKB-UniRule"/>
</dbReference>
<sequence length="284" mass="31930">MLSYRHAFHAGNHADVLKHCVLVQLLRYLNQKDKPYWFIDTHAGAGRYRLDSEYAKKNAEYETGIGRLWTRGDPPPAVADYVGQVRSFNPDGRLRAYPGSPLLALAIMRPDDRLRLFELHGSDHRLLEKTFAEADPEGRRAALRQADGFIEIKSVLPPPPRRGLVLMDPAYEDKRDYLRVVAALKEGLGRFPTGLYAVWYPRLQRGDARQLPEKLKKLPAKSWLHVALDVQAPSDDGFGMHGSGLVVLNPPWTLADTLSETMPWLVDAMGHDDAGFVLEQGEAT</sequence>
<evidence type="ECO:0000313" key="2">
    <source>
        <dbReference type="EMBL" id="WIM06418.1"/>
    </source>
</evidence>
<dbReference type="GO" id="GO:0003723">
    <property type="term" value="F:RNA binding"/>
    <property type="evidence" value="ECO:0007669"/>
    <property type="project" value="UniProtKB-UniRule"/>
</dbReference>
<name>A0AA49IYY7_9PROT</name>
<dbReference type="PANTHER" id="PTHR37426:SF1">
    <property type="entry name" value="RIBOSOMAL RNA LARGE SUBUNIT METHYLTRANSFERASE J"/>
    <property type="match status" value="1"/>
</dbReference>
<dbReference type="Pfam" id="PF04378">
    <property type="entry name" value="RsmJ"/>
    <property type="match status" value="1"/>
</dbReference>
<comment type="similarity">
    <text evidence="1">Belongs to the RlmJ family.</text>
</comment>
<proteinExistence type="inferred from homology"/>
<accession>A0AA49IYY7</accession>
<dbReference type="Gene3D" id="3.40.50.150">
    <property type="entry name" value="Vaccinia Virus protein VP39"/>
    <property type="match status" value="1"/>
</dbReference>
<protein>
    <recommendedName>
        <fullName evidence="1">Ribosomal RNA large subunit methyltransferase J</fullName>
        <ecNumber evidence="1">2.1.1.266</ecNumber>
    </recommendedName>
    <alternativeName>
        <fullName evidence="1">23S rRNA (adenine(2030)-N6)-methyltransferase</fullName>
    </alternativeName>
    <alternativeName>
        <fullName evidence="1">23S rRNA m6A2030 methyltransferase</fullName>
    </alternativeName>
</protein>
<dbReference type="HAMAP" id="MF_00934">
    <property type="entry name" value="23SrRNA_methyltr_J"/>
    <property type="match status" value="1"/>
</dbReference>
<feature type="binding site" evidence="1">
    <location>
        <position position="168"/>
    </location>
    <ligand>
        <name>S-adenosyl-L-methionine</name>
        <dbReference type="ChEBI" id="CHEBI:59789"/>
    </ligand>
</feature>
<organism evidence="2">
    <name type="scientific">Candidatus Nitricoxidivorans perseverans</name>
    <dbReference type="NCBI Taxonomy" id="2975601"/>
    <lineage>
        <taxon>Bacteria</taxon>
        <taxon>Pseudomonadati</taxon>
        <taxon>Pseudomonadota</taxon>
        <taxon>Betaproteobacteria</taxon>
        <taxon>Nitrosomonadales</taxon>
        <taxon>Sterolibacteriaceae</taxon>
        <taxon>Candidatus Nitricoxidivorans</taxon>
    </lineage>
</organism>
<reference evidence="2" key="1">
    <citation type="journal article" date="2023" name="Nat. Microbiol.">
        <title>Enrichment and characterization of a nitric oxide-reducing microbial community in a continuous bioreactor.</title>
        <authorList>
            <person name="Garrido-Amador P."/>
            <person name="Stortenbeker N."/>
            <person name="Wessels H.J.C.T."/>
            <person name="Speth D.R."/>
            <person name="Garcia-Heredia I."/>
            <person name="Kartal B."/>
        </authorList>
    </citation>
    <scope>NUCLEOTIDE SEQUENCE</scope>
    <source>
        <strain evidence="2">MAG1</strain>
    </source>
</reference>
<keyword evidence="1" id="KW-0949">S-adenosyl-L-methionine</keyword>
<dbReference type="Proteomes" id="UP001234916">
    <property type="component" value="Chromosome"/>
</dbReference>
<comment type="subunit">
    <text evidence="1">Monomer.</text>
</comment>
<keyword evidence="1" id="KW-0489">Methyltransferase</keyword>
<keyword evidence="1" id="KW-0698">rRNA processing</keyword>
<feature type="binding site" evidence="1">
    <location>
        <position position="100"/>
    </location>
    <ligand>
        <name>S-adenosyl-L-methionine</name>
        <dbReference type="ChEBI" id="CHEBI:59789"/>
    </ligand>
</feature>
<comment type="function">
    <text evidence="1">Specifically methylates the adenine in position 2030 of 23S rRNA.</text>
</comment>
<dbReference type="PANTHER" id="PTHR37426">
    <property type="entry name" value="RIBOSOMAL RNA LARGE SUBUNIT METHYLTRANSFERASE J"/>
    <property type="match status" value="1"/>
</dbReference>
<dbReference type="EC" id="2.1.1.266" evidence="1"/>
<feature type="binding site" evidence="1">
    <location>
        <position position="118"/>
    </location>
    <ligand>
        <name>S-adenosyl-L-methionine</name>
        <dbReference type="ChEBI" id="CHEBI:59789"/>
    </ligand>
</feature>
<dbReference type="GO" id="GO:0070475">
    <property type="term" value="P:rRNA base methylation"/>
    <property type="evidence" value="ECO:0007669"/>
    <property type="project" value="UniProtKB-UniRule"/>
</dbReference>
<dbReference type="EMBL" id="CP107246">
    <property type="protein sequence ID" value="WIM06418.1"/>
    <property type="molecule type" value="Genomic_DNA"/>
</dbReference>
<dbReference type="KEGG" id="npv:OHM77_03810"/>
<feature type="site" description="Interaction with substrate rRNA" evidence="1">
    <location>
        <position position="4"/>
    </location>
</feature>
<dbReference type="InterPro" id="IPR007473">
    <property type="entry name" value="RlmJ"/>
</dbReference>
<feature type="binding site" evidence="1">
    <location>
        <position position="19"/>
    </location>
    <ligand>
        <name>S-adenosyl-L-methionine</name>
        <dbReference type="ChEBI" id="CHEBI:59789"/>
    </ligand>
</feature>
<comment type="catalytic activity">
    <reaction evidence="1">
        <text>adenosine(2030) in 23S rRNA + S-adenosyl-L-methionine = N(6)-methyladenosine(2030) in 23S rRNA + S-adenosyl-L-homocysteine + H(+)</text>
        <dbReference type="Rhea" id="RHEA:43736"/>
        <dbReference type="Rhea" id="RHEA-COMP:10668"/>
        <dbReference type="Rhea" id="RHEA-COMP:10669"/>
        <dbReference type="ChEBI" id="CHEBI:15378"/>
        <dbReference type="ChEBI" id="CHEBI:57856"/>
        <dbReference type="ChEBI" id="CHEBI:59789"/>
        <dbReference type="ChEBI" id="CHEBI:74411"/>
        <dbReference type="ChEBI" id="CHEBI:74449"/>
        <dbReference type="EC" id="2.1.1.266"/>
    </reaction>
</comment>